<dbReference type="OrthoDB" id="1467713at2"/>
<proteinExistence type="predicted"/>
<dbReference type="RefSeq" id="WP_092175152.1">
    <property type="nucleotide sequence ID" value="NZ_FNZH01000004.1"/>
</dbReference>
<evidence type="ECO:0000313" key="2">
    <source>
        <dbReference type="Proteomes" id="UP000199403"/>
    </source>
</evidence>
<dbReference type="Proteomes" id="UP000199403">
    <property type="component" value="Unassembled WGS sequence"/>
</dbReference>
<gene>
    <name evidence="1" type="ORF">SAMN05192553_10486</name>
</gene>
<dbReference type="EMBL" id="FNZH01000004">
    <property type="protein sequence ID" value="SEJ46328.1"/>
    <property type="molecule type" value="Genomic_DNA"/>
</dbReference>
<dbReference type="AlphaFoldDB" id="A0A1H6YYN0"/>
<evidence type="ECO:0000313" key="1">
    <source>
        <dbReference type="EMBL" id="SEJ46328.1"/>
    </source>
</evidence>
<dbReference type="STRING" id="1416801.SAMN05192553_10486"/>
<reference evidence="2" key="1">
    <citation type="submission" date="2016-10" db="EMBL/GenBank/DDBJ databases">
        <authorList>
            <person name="Varghese N."/>
            <person name="Submissions S."/>
        </authorList>
    </citation>
    <scope>NUCLEOTIDE SEQUENCE [LARGE SCALE GENOMIC DNA]</scope>
    <source>
        <strain evidence="2">IBRC-M 10761</strain>
    </source>
</reference>
<keyword evidence="2" id="KW-1185">Reference proteome</keyword>
<sequence length="79" mass="9219">MRVVSDFTKDGIKITLFDWNNKYLLKFEAGGMEQTFKIAALDVTDESDLEELTQGTFFDQVKERFDEMNQSLQKALKNF</sequence>
<name>A0A1H6YYN0_9BACT</name>
<protein>
    <submittedName>
        <fullName evidence="1">Uncharacterized protein</fullName>
    </submittedName>
</protein>
<accession>A0A1H6YYN0</accession>
<organism evidence="1 2">
    <name type="scientific">Cyclobacterium xiamenense</name>
    <dbReference type="NCBI Taxonomy" id="1297121"/>
    <lineage>
        <taxon>Bacteria</taxon>
        <taxon>Pseudomonadati</taxon>
        <taxon>Bacteroidota</taxon>
        <taxon>Cytophagia</taxon>
        <taxon>Cytophagales</taxon>
        <taxon>Cyclobacteriaceae</taxon>
        <taxon>Cyclobacterium</taxon>
    </lineage>
</organism>